<sequence length="156" mass="16782">MPADDRGISAPRTWRTAGLSEHPPAAAPAPVSSTHPPEREIRFVDFPGIEVTSTGVHTPAGTIPLDQARFFLADRTWTTRSTPGWAIALAIGGFFVVTFFSLLFLLAKDERTTGYVDVTVTGAGVSYTSSVPIASARARAEIHSRWAYAQQLAGRI</sequence>
<feature type="region of interest" description="Disordered" evidence="1">
    <location>
        <begin position="1"/>
        <end position="37"/>
    </location>
</feature>
<keyword evidence="2" id="KW-1133">Transmembrane helix</keyword>
<evidence type="ECO:0000256" key="2">
    <source>
        <dbReference type="SAM" id="Phobius"/>
    </source>
</evidence>
<keyword evidence="4" id="KW-1185">Reference proteome</keyword>
<proteinExistence type="predicted"/>
<feature type="transmembrane region" description="Helical" evidence="2">
    <location>
        <begin position="85"/>
        <end position="106"/>
    </location>
</feature>
<evidence type="ECO:0000313" key="3">
    <source>
        <dbReference type="EMBL" id="GAA4393751.1"/>
    </source>
</evidence>
<gene>
    <name evidence="3" type="ORF">GCM10023167_23070</name>
</gene>
<keyword evidence="2" id="KW-0472">Membrane</keyword>
<comment type="caution">
    <text evidence="3">The sequence shown here is derived from an EMBL/GenBank/DDBJ whole genome shotgun (WGS) entry which is preliminary data.</text>
</comment>
<dbReference type="Proteomes" id="UP001500642">
    <property type="component" value="Unassembled WGS sequence"/>
</dbReference>
<accession>A0ABP8JNS5</accession>
<reference evidence="4" key="1">
    <citation type="journal article" date="2019" name="Int. J. Syst. Evol. Microbiol.">
        <title>The Global Catalogue of Microorganisms (GCM) 10K type strain sequencing project: providing services to taxonomists for standard genome sequencing and annotation.</title>
        <authorList>
            <consortium name="The Broad Institute Genomics Platform"/>
            <consortium name="The Broad Institute Genome Sequencing Center for Infectious Disease"/>
            <person name="Wu L."/>
            <person name="Ma J."/>
        </authorList>
    </citation>
    <scope>NUCLEOTIDE SEQUENCE [LARGE SCALE GENOMIC DNA]</scope>
    <source>
        <strain evidence="4">JCM 17808</strain>
    </source>
</reference>
<keyword evidence="2" id="KW-0812">Transmembrane</keyword>
<protein>
    <submittedName>
        <fullName evidence="3">Uncharacterized protein</fullName>
    </submittedName>
</protein>
<evidence type="ECO:0000313" key="4">
    <source>
        <dbReference type="Proteomes" id="UP001500642"/>
    </source>
</evidence>
<evidence type="ECO:0000256" key="1">
    <source>
        <dbReference type="SAM" id="MobiDB-lite"/>
    </source>
</evidence>
<dbReference type="EMBL" id="BAABGL010000018">
    <property type="protein sequence ID" value="GAA4393751.1"/>
    <property type="molecule type" value="Genomic_DNA"/>
</dbReference>
<name>A0ABP8JNS5_9MICO</name>
<organism evidence="3 4">
    <name type="scientific">Brevibacterium pityocampae</name>
    <dbReference type="NCBI Taxonomy" id="506594"/>
    <lineage>
        <taxon>Bacteria</taxon>
        <taxon>Bacillati</taxon>
        <taxon>Actinomycetota</taxon>
        <taxon>Actinomycetes</taxon>
        <taxon>Micrococcales</taxon>
        <taxon>Brevibacteriaceae</taxon>
        <taxon>Brevibacterium</taxon>
    </lineage>
</organism>